<protein>
    <submittedName>
        <fullName evidence="6">MurR/RpiR family transcriptional regulator</fullName>
    </submittedName>
</protein>
<evidence type="ECO:0000256" key="1">
    <source>
        <dbReference type="ARBA" id="ARBA00023015"/>
    </source>
</evidence>
<proteinExistence type="predicted"/>
<dbReference type="InterPro" id="IPR000281">
    <property type="entry name" value="HTH_RpiR"/>
</dbReference>
<accession>A0AAE4HZH4</accession>
<dbReference type="InterPro" id="IPR046348">
    <property type="entry name" value="SIS_dom_sf"/>
</dbReference>
<reference evidence="6" key="1">
    <citation type="submission" date="2023-03" db="EMBL/GenBank/DDBJ databases">
        <authorList>
            <person name="Shen W."/>
            <person name="Cai J."/>
        </authorList>
    </citation>
    <scope>NUCLEOTIDE SEQUENCE</scope>
    <source>
        <strain evidence="6">P69-2</strain>
    </source>
</reference>
<feature type="domain" description="HTH rpiR-type" evidence="4">
    <location>
        <begin position="1"/>
        <end position="77"/>
    </location>
</feature>
<dbReference type="SUPFAM" id="SSF53697">
    <property type="entry name" value="SIS domain"/>
    <property type="match status" value="1"/>
</dbReference>
<evidence type="ECO:0000256" key="2">
    <source>
        <dbReference type="ARBA" id="ARBA00023125"/>
    </source>
</evidence>
<dbReference type="Pfam" id="PF01380">
    <property type="entry name" value="SIS"/>
    <property type="match status" value="1"/>
</dbReference>
<dbReference type="GO" id="GO:1901135">
    <property type="term" value="P:carbohydrate derivative metabolic process"/>
    <property type="evidence" value="ECO:0007669"/>
    <property type="project" value="InterPro"/>
</dbReference>
<dbReference type="RefSeq" id="WP_067625319.1">
    <property type="nucleotide sequence ID" value="NZ_BAAAXL010000050.1"/>
</dbReference>
<dbReference type="AlphaFoldDB" id="A0AAE4HZH4"/>
<evidence type="ECO:0000313" key="7">
    <source>
        <dbReference type="Proteomes" id="UP001180842"/>
    </source>
</evidence>
<evidence type="ECO:0000256" key="3">
    <source>
        <dbReference type="ARBA" id="ARBA00023163"/>
    </source>
</evidence>
<dbReference type="PANTHER" id="PTHR30514:SF1">
    <property type="entry name" value="HTH-TYPE TRANSCRIPTIONAL REGULATOR HEXR-RELATED"/>
    <property type="match status" value="1"/>
</dbReference>
<dbReference type="Proteomes" id="UP001180842">
    <property type="component" value="Unassembled WGS sequence"/>
</dbReference>
<dbReference type="InterPro" id="IPR035472">
    <property type="entry name" value="RpiR-like_SIS"/>
</dbReference>
<dbReference type="GO" id="GO:0097367">
    <property type="term" value="F:carbohydrate derivative binding"/>
    <property type="evidence" value="ECO:0007669"/>
    <property type="project" value="InterPro"/>
</dbReference>
<dbReference type="EMBL" id="JARQAI010000001">
    <property type="protein sequence ID" value="MDT2735592.1"/>
    <property type="molecule type" value="Genomic_DNA"/>
</dbReference>
<evidence type="ECO:0000313" key="6">
    <source>
        <dbReference type="EMBL" id="MDT2735592.1"/>
    </source>
</evidence>
<dbReference type="InterPro" id="IPR036388">
    <property type="entry name" value="WH-like_DNA-bd_sf"/>
</dbReference>
<dbReference type="InterPro" id="IPR001347">
    <property type="entry name" value="SIS_dom"/>
</dbReference>
<keyword evidence="3" id="KW-0804">Transcription</keyword>
<dbReference type="InterPro" id="IPR047640">
    <property type="entry name" value="RpiR-like"/>
</dbReference>
<dbReference type="PROSITE" id="PS51464">
    <property type="entry name" value="SIS"/>
    <property type="match status" value="1"/>
</dbReference>
<evidence type="ECO:0000259" key="5">
    <source>
        <dbReference type="PROSITE" id="PS51464"/>
    </source>
</evidence>
<dbReference type="Gene3D" id="3.40.50.10490">
    <property type="entry name" value="Glucose-6-phosphate isomerase like protein, domain 1"/>
    <property type="match status" value="1"/>
</dbReference>
<dbReference type="Pfam" id="PF01418">
    <property type="entry name" value="HTH_6"/>
    <property type="match status" value="1"/>
</dbReference>
<dbReference type="SUPFAM" id="SSF46689">
    <property type="entry name" value="Homeodomain-like"/>
    <property type="match status" value="1"/>
</dbReference>
<feature type="domain" description="SIS" evidence="5">
    <location>
        <begin position="108"/>
        <end position="250"/>
    </location>
</feature>
<dbReference type="GO" id="GO:0003677">
    <property type="term" value="F:DNA binding"/>
    <property type="evidence" value="ECO:0007669"/>
    <property type="project" value="UniProtKB-KW"/>
</dbReference>
<dbReference type="InterPro" id="IPR009057">
    <property type="entry name" value="Homeodomain-like_sf"/>
</dbReference>
<organism evidence="6 7">
    <name type="scientific">Enterococcus pseudoavium</name>
    <dbReference type="NCBI Taxonomy" id="44007"/>
    <lineage>
        <taxon>Bacteria</taxon>
        <taxon>Bacillati</taxon>
        <taxon>Bacillota</taxon>
        <taxon>Bacilli</taxon>
        <taxon>Lactobacillales</taxon>
        <taxon>Enterococcaceae</taxon>
        <taxon>Enterococcus</taxon>
    </lineage>
</organism>
<name>A0AAE4HZH4_9ENTE</name>
<dbReference type="CDD" id="cd05013">
    <property type="entry name" value="SIS_RpiR"/>
    <property type="match status" value="1"/>
</dbReference>
<keyword evidence="1" id="KW-0805">Transcription regulation</keyword>
<dbReference type="PANTHER" id="PTHR30514">
    <property type="entry name" value="GLUCOKINASE"/>
    <property type="match status" value="1"/>
</dbReference>
<keyword evidence="2" id="KW-0238">DNA-binding</keyword>
<evidence type="ECO:0000259" key="4">
    <source>
        <dbReference type="PROSITE" id="PS51071"/>
    </source>
</evidence>
<gene>
    <name evidence="6" type="ORF">P7H00_00405</name>
</gene>
<dbReference type="Gene3D" id="1.10.10.10">
    <property type="entry name" value="Winged helix-like DNA-binding domain superfamily/Winged helix DNA-binding domain"/>
    <property type="match status" value="1"/>
</dbReference>
<comment type="caution">
    <text evidence="6">The sequence shown here is derived from an EMBL/GenBank/DDBJ whole genome shotgun (WGS) entry which is preliminary data.</text>
</comment>
<sequence length="262" mass="29974">MFFSDIVNQHYEELSEVDIEMVKYINAHLKEMTSMSANDFAKACHSSKSSVIRFTQKLGFTGFSELRNFLKWQNNPQDSSQATAFKNRIFSDADQTINYLKDNHWETVYQALDHSRNVYLLSTGVTQQNQAAELQRLLLLIGKPAQMIPASSQSNEFKRIMENITEEDLIFVLSLSGENQHLFNVLNVLATHHSTIVSITNMQNNLLSGRADYALYASSSRSPNPADWWLQTASSFFLLIEAFAFGYVDYCRKKEERAPEVD</sequence>
<dbReference type="PROSITE" id="PS51071">
    <property type="entry name" value="HTH_RPIR"/>
    <property type="match status" value="1"/>
</dbReference>
<dbReference type="GO" id="GO:0003700">
    <property type="term" value="F:DNA-binding transcription factor activity"/>
    <property type="evidence" value="ECO:0007669"/>
    <property type="project" value="InterPro"/>
</dbReference>